<dbReference type="AlphaFoldDB" id="A0AAE4RBV3"/>
<feature type="domain" description="HTH luxR-type" evidence="2">
    <location>
        <begin position="7"/>
        <end position="72"/>
    </location>
</feature>
<evidence type="ECO:0000313" key="3">
    <source>
        <dbReference type="EMBL" id="MDV6314426.1"/>
    </source>
</evidence>
<dbReference type="GO" id="GO:0003677">
    <property type="term" value="F:DNA binding"/>
    <property type="evidence" value="ECO:0007669"/>
    <property type="project" value="UniProtKB-KW"/>
</dbReference>
<reference evidence="3" key="1">
    <citation type="submission" date="2023-10" db="EMBL/GenBank/DDBJ databases">
        <title>Development of a sustainable strategy for remediation of hydrocarbon-contaminated territories based on the waste exchange concept.</title>
        <authorList>
            <person name="Krivoruchko A."/>
        </authorList>
    </citation>
    <scope>NUCLEOTIDE SEQUENCE</scope>
    <source>
        <strain evidence="3">IEGM 1279</strain>
    </source>
</reference>
<evidence type="ECO:0000259" key="2">
    <source>
        <dbReference type="PROSITE" id="PS50043"/>
    </source>
</evidence>
<dbReference type="RefSeq" id="WP_232513128.1">
    <property type="nucleotide sequence ID" value="NZ_JAPWID010000032.1"/>
</dbReference>
<dbReference type="SMART" id="SM00421">
    <property type="entry name" value="HTH_LUXR"/>
    <property type="match status" value="1"/>
</dbReference>
<protein>
    <submittedName>
        <fullName evidence="3">Helix-turn-helix transcriptional regulator</fullName>
    </submittedName>
</protein>
<dbReference type="InterPro" id="IPR039420">
    <property type="entry name" value="WalR-like"/>
</dbReference>
<dbReference type="SUPFAM" id="SSF46894">
    <property type="entry name" value="C-terminal effector domain of the bipartite response regulators"/>
    <property type="match status" value="1"/>
</dbReference>
<dbReference type="GO" id="GO:0006355">
    <property type="term" value="P:regulation of DNA-templated transcription"/>
    <property type="evidence" value="ECO:0007669"/>
    <property type="project" value="InterPro"/>
</dbReference>
<dbReference type="Gene3D" id="1.10.10.10">
    <property type="entry name" value="Winged helix-like DNA-binding domain superfamily/Winged helix DNA-binding domain"/>
    <property type="match status" value="1"/>
</dbReference>
<dbReference type="PRINTS" id="PR00038">
    <property type="entry name" value="HTHLUXR"/>
</dbReference>
<name>A0AAE4RBV3_9ACTN</name>
<dbReference type="PROSITE" id="PS50043">
    <property type="entry name" value="HTH_LUXR_2"/>
    <property type="match status" value="1"/>
</dbReference>
<sequence length="90" mass="10226">MLPGQPLPSWREYLSLRQIELAELVADGHTNEETASILNLRLKTVKKYVSRVLATTRVRNRAELVKIVCVGSRSTTALWVLRLMRSKPPV</sequence>
<dbReference type="InterPro" id="IPR036388">
    <property type="entry name" value="WH-like_DNA-bd_sf"/>
</dbReference>
<accession>A0AAE4RBV3</accession>
<dbReference type="Pfam" id="PF00196">
    <property type="entry name" value="GerE"/>
    <property type="match status" value="1"/>
</dbReference>
<evidence type="ECO:0000256" key="1">
    <source>
        <dbReference type="ARBA" id="ARBA00023125"/>
    </source>
</evidence>
<comment type="caution">
    <text evidence="3">The sequence shown here is derived from an EMBL/GenBank/DDBJ whole genome shotgun (WGS) entry which is preliminary data.</text>
</comment>
<keyword evidence="1" id="KW-0238">DNA-binding</keyword>
<organism evidence="3 4">
    <name type="scientific">Gordonia amicalis</name>
    <dbReference type="NCBI Taxonomy" id="89053"/>
    <lineage>
        <taxon>Bacteria</taxon>
        <taxon>Bacillati</taxon>
        <taxon>Actinomycetota</taxon>
        <taxon>Actinomycetes</taxon>
        <taxon>Mycobacteriales</taxon>
        <taxon>Gordoniaceae</taxon>
        <taxon>Gordonia</taxon>
    </lineage>
</organism>
<gene>
    <name evidence="3" type="ORF">R3Q15_21515</name>
</gene>
<dbReference type="InterPro" id="IPR016032">
    <property type="entry name" value="Sig_transdc_resp-reg_C-effctor"/>
</dbReference>
<proteinExistence type="predicted"/>
<dbReference type="PANTHER" id="PTHR43214">
    <property type="entry name" value="TWO-COMPONENT RESPONSE REGULATOR"/>
    <property type="match status" value="1"/>
</dbReference>
<dbReference type="CDD" id="cd06170">
    <property type="entry name" value="LuxR_C_like"/>
    <property type="match status" value="1"/>
</dbReference>
<evidence type="ECO:0000313" key="4">
    <source>
        <dbReference type="Proteomes" id="UP001185922"/>
    </source>
</evidence>
<dbReference type="InterPro" id="IPR000792">
    <property type="entry name" value="Tscrpt_reg_LuxR_C"/>
</dbReference>
<dbReference type="EMBL" id="JAWLKH010000034">
    <property type="protein sequence ID" value="MDV6314426.1"/>
    <property type="molecule type" value="Genomic_DNA"/>
</dbReference>
<dbReference type="Proteomes" id="UP001185922">
    <property type="component" value="Unassembled WGS sequence"/>
</dbReference>